<comment type="caution">
    <text evidence="1">The sequence shown here is derived from an EMBL/GenBank/DDBJ whole genome shotgun (WGS) entry which is preliminary data.</text>
</comment>
<evidence type="ECO:0000313" key="2">
    <source>
        <dbReference type="Proteomes" id="UP001208131"/>
    </source>
</evidence>
<proteinExistence type="predicted"/>
<dbReference type="Pfam" id="PF15571">
    <property type="entry name" value="Imm44"/>
    <property type="match status" value="1"/>
</dbReference>
<dbReference type="EMBL" id="JAOQJZ010000015">
    <property type="protein sequence ID" value="MCU6706733.1"/>
    <property type="molecule type" value="Genomic_DNA"/>
</dbReference>
<reference evidence="1 2" key="1">
    <citation type="journal article" date="2021" name="ISME Commun">
        <title>Automated analysis of genomic sequences facilitates high-throughput and comprehensive description of bacteria.</title>
        <authorList>
            <person name="Hitch T.C.A."/>
        </authorList>
    </citation>
    <scope>NUCLEOTIDE SEQUENCE [LARGE SCALE GENOMIC DNA]</scope>
    <source>
        <strain evidence="1 2">Sanger_31</strain>
    </source>
</reference>
<dbReference type="RefSeq" id="WP_171028840.1">
    <property type="nucleotide sequence ID" value="NZ_JAOQJZ010000015.1"/>
</dbReference>
<protein>
    <submittedName>
        <fullName evidence="1">Imm44 family immunity protein</fullName>
    </submittedName>
</protein>
<organism evidence="1 2">
    <name type="scientific">Hominimerdicola aceti</name>
    <dbReference type="NCBI Taxonomy" id="2981726"/>
    <lineage>
        <taxon>Bacteria</taxon>
        <taxon>Bacillati</taxon>
        <taxon>Bacillota</taxon>
        <taxon>Clostridia</taxon>
        <taxon>Eubacteriales</taxon>
        <taxon>Oscillospiraceae</taxon>
        <taxon>Hominimerdicola</taxon>
    </lineage>
</organism>
<name>A0AAE3II73_9FIRM</name>
<evidence type="ECO:0000313" key="1">
    <source>
        <dbReference type="EMBL" id="MCU6706733.1"/>
    </source>
</evidence>
<sequence>MRLFISTEAQSSSGHIISNIRNQIESRIGNIEVTNYTNDLDSIGIIINCFDKNFLSVGFGKTRKYISYKNRYADIRLNIPFEEFMEADKDKRIDMVKNNIYESIRIIDSKLNKKNGCKFDGERMISDIEEKLK</sequence>
<gene>
    <name evidence="1" type="ORF">OCV57_12480</name>
</gene>
<keyword evidence="2" id="KW-1185">Reference proteome</keyword>
<dbReference type="InterPro" id="IPR029078">
    <property type="entry name" value="Imm44"/>
</dbReference>
<accession>A0AAE3II73</accession>
<dbReference type="Proteomes" id="UP001208131">
    <property type="component" value="Unassembled WGS sequence"/>
</dbReference>
<dbReference type="AlphaFoldDB" id="A0AAE3II73"/>